<dbReference type="OrthoDB" id="4158029at2"/>
<reference evidence="3" key="1">
    <citation type="journal article" date="2006" name="Proc. Natl. Acad. Sci. U.S.A.">
        <title>Amplification of the entire kanamycin biosynthetic gene cluster during empirical strain improvement of Streptomyces kanamyceticus.</title>
        <authorList>
            <person name="Yanai K."/>
            <person name="Murakami T."/>
            <person name="Bibb M."/>
        </authorList>
    </citation>
    <scope>NUCLEOTIDE SEQUENCE</scope>
    <source>
        <strain evidence="3">NBRC 13414</strain>
    </source>
</reference>
<dbReference type="EMBL" id="CP023699">
    <property type="protein sequence ID" value="QEU90496.1"/>
    <property type="molecule type" value="Genomic_DNA"/>
</dbReference>
<reference evidence="4 5" key="2">
    <citation type="submission" date="2017-09" db="EMBL/GenBank/DDBJ databases">
        <authorList>
            <person name="Lee N."/>
            <person name="Cho B.-K."/>
        </authorList>
    </citation>
    <scope>NUCLEOTIDE SEQUENCE [LARGE SCALE GENOMIC DNA]</scope>
    <source>
        <strain evidence="4 5">ATCC 12853</strain>
    </source>
</reference>
<keyword evidence="1" id="KW-0812">Transmembrane</keyword>
<evidence type="ECO:0000259" key="2">
    <source>
        <dbReference type="Pfam" id="PF20182"/>
    </source>
</evidence>
<proteinExistence type="predicted"/>
<gene>
    <name evidence="4" type="ORF">CP970_05835</name>
</gene>
<keyword evidence="1" id="KW-0472">Membrane</keyword>
<feature type="transmembrane region" description="Helical" evidence="1">
    <location>
        <begin position="114"/>
        <end position="135"/>
    </location>
</feature>
<feature type="transmembrane region" description="Helical" evidence="1">
    <location>
        <begin position="6"/>
        <end position="25"/>
    </location>
</feature>
<feature type="transmembrane region" description="Helical" evidence="1">
    <location>
        <begin position="37"/>
        <end position="56"/>
    </location>
</feature>
<feature type="domain" description="DUF6545" evidence="2">
    <location>
        <begin position="259"/>
        <end position="402"/>
    </location>
</feature>
<dbReference type="RefSeq" id="WP_055545856.1">
    <property type="nucleotide sequence ID" value="NZ_CP023699.1"/>
</dbReference>
<evidence type="ECO:0000256" key="1">
    <source>
        <dbReference type="SAM" id="Phobius"/>
    </source>
</evidence>
<dbReference type="InterPro" id="IPR050039">
    <property type="entry name" value="MAB_1171c-like"/>
</dbReference>
<feature type="transmembrane region" description="Helical" evidence="1">
    <location>
        <begin position="76"/>
        <end position="94"/>
    </location>
</feature>
<protein>
    <recommendedName>
        <fullName evidence="2">DUF6545 domain-containing protein</fullName>
    </recommendedName>
</protein>
<dbReference type="Pfam" id="PF20182">
    <property type="entry name" value="DUF6545"/>
    <property type="match status" value="1"/>
</dbReference>
<dbReference type="InterPro" id="IPR046675">
    <property type="entry name" value="DUF6545"/>
</dbReference>
<evidence type="ECO:0000313" key="4">
    <source>
        <dbReference type="EMBL" id="QEU90496.1"/>
    </source>
</evidence>
<sequence length="422" mass="45730">MTSDDHIALLTIIPLWAVVVVRANARRKRTEPNAGKDALFWTFVALAIGTTLRLSPLEHALASLTGIRDSAVLPKHLSLVVACLLLVGWVDSAVPPRSPEPRWRRLAAFKPRLVLGAVAVTAAVATFPGAAPARLAPNGDTDFINGQFGDGCGTAYLFVYLMLIGVALALSAALCTAAANRSPAGAFRRCMQLMAIGCGLGVSYPIYRLTYLGYGLVGSDFPLTEDQFDMGGNLLQVSTILPVIAGSSVRAIDLVARGLRNRRALIDLRPLWIDLVCVLSPDTVRKHLDQGTSSFRDWWSVRDTYDRLDQRVVEIWDAAYELLPWIDEDLPARALAAARVEGFTGDDAEAAAEAVCLRIARRRAVDGEPQAFPATVEPLLALRDDQEANARWLTRVAAVYTSTRLDSVEKALANENEMVGTA</sequence>
<accession>Q1EQS2</accession>
<evidence type="ECO:0000313" key="5">
    <source>
        <dbReference type="Proteomes" id="UP000325529"/>
    </source>
</evidence>
<dbReference type="NCBIfam" id="NF042915">
    <property type="entry name" value="MAB_1171c_fam"/>
    <property type="match status" value="1"/>
</dbReference>
<name>Q1EQS2_STRKN</name>
<feature type="transmembrane region" description="Helical" evidence="1">
    <location>
        <begin position="191"/>
        <end position="214"/>
    </location>
</feature>
<dbReference type="EMBL" id="AB254080">
    <property type="protein sequence ID" value="BAE95448.1"/>
    <property type="molecule type" value="Genomic_DNA"/>
</dbReference>
<feature type="transmembrane region" description="Helical" evidence="1">
    <location>
        <begin position="234"/>
        <end position="256"/>
    </location>
</feature>
<feature type="transmembrane region" description="Helical" evidence="1">
    <location>
        <begin position="155"/>
        <end position="179"/>
    </location>
</feature>
<dbReference type="KEGG" id="ska:CP970_05835"/>
<dbReference type="AlphaFoldDB" id="Q1EQS2"/>
<keyword evidence="1" id="KW-1133">Transmembrane helix</keyword>
<evidence type="ECO:0000313" key="3">
    <source>
        <dbReference type="EMBL" id="BAE95448.1"/>
    </source>
</evidence>
<keyword evidence="5" id="KW-1185">Reference proteome</keyword>
<organism evidence="3">
    <name type="scientific">Streptomyces kanamyceticus</name>
    <dbReference type="NCBI Taxonomy" id="1967"/>
    <lineage>
        <taxon>Bacteria</taxon>
        <taxon>Bacillati</taxon>
        <taxon>Actinomycetota</taxon>
        <taxon>Actinomycetes</taxon>
        <taxon>Kitasatosporales</taxon>
        <taxon>Streptomycetaceae</taxon>
        <taxon>Streptomyces</taxon>
    </lineage>
</organism>
<dbReference type="Proteomes" id="UP000325529">
    <property type="component" value="Chromosome"/>
</dbReference>